<protein>
    <submittedName>
        <fullName evidence="2">Uncharacterized protein</fullName>
    </submittedName>
</protein>
<accession>A0AB34JBD6</accession>
<proteinExistence type="predicted"/>
<dbReference type="Proteomes" id="UP001515480">
    <property type="component" value="Unassembled WGS sequence"/>
</dbReference>
<name>A0AB34JBD6_PRYPA</name>
<evidence type="ECO:0000313" key="3">
    <source>
        <dbReference type="Proteomes" id="UP001515480"/>
    </source>
</evidence>
<evidence type="ECO:0000256" key="1">
    <source>
        <dbReference type="SAM" id="MobiDB-lite"/>
    </source>
</evidence>
<comment type="caution">
    <text evidence="2">The sequence shown here is derived from an EMBL/GenBank/DDBJ whole genome shotgun (WGS) entry which is preliminary data.</text>
</comment>
<sequence>METTTAAADEVQEHKHGKKKKTQEQVLAQMMLKPDLWKPPPSLETTFAWLDKFVSKRKVETGARGDKDHTGAGDEEAQDAEAAGREATMWTSTHL</sequence>
<gene>
    <name evidence="2" type="ORF">AB1Y20_003273</name>
</gene>
<dbReference type="EMBL" id="JBGBPQ010000010">
    <property type="protein sequence ID" value="KAL1519004.1"/>
    <property type="molecule type" value="Genomic_DNA"/>
</dbReference>
<feature type="region of interest" description="Disordered" evidence="1">
    <location>
        <begin position="58"/>
        <end position="95"/>
    </location>
</feature>
<organism evidence="2 3">
    <name type="scientific">Prymnesium parvum</name>
    <name type="common">Toxic golden alga</name>
    <dbReference type="NCBI Taxonomy" id="97485"/>
    <lineage>
        <taxon>Eukaryota</taxon>
        <taxon>Haptista</taxon>
        <taxon>Haptophyta</taxon>
        <taxon>Prymnesiophyceae</taxon>
        <taxon>Prymnesiales</taxon>
        <taxon>Prymnesiaceae</taxon>
        <taxon>Prymnesium</taxon>
    </lineage>
</organism>
<dbReference type="AlphaFoldDB" id="A0AB34JBD6"/>
<feature type="compositionally biased region" description="Basic and acidic residues" evidence="1">
    <location>
        <begin position="58"/>
        <end position="72"/>
    </location>
</feature>
<keyword evidence="3" id="KW-1185">Reference proteome</keyword>
<feature type="region of interest" description="Disordered" evidence="1">
    <location>
        <begin position="1"/>
        <end position="23"/>
    </location>
</feature>
<reference evidence="2 3" key="1">
    <citation type="journal article" date="2024" name="Science">
        <title>Giant polyketide synthase enzymes in the biosynthesis of giant marine polyether toxins.</title>
        <authorList>
            <person name="Fallon T.R."/>
            <person name="Shende V.V."/>
            <person name="Wierzbicki I.H."/>
            <person name="Pendleton A.L."/>
            <person name="Watervoot N.F."/>
            <person name="Auber R.P."/>
            <person name="Gonzalez D.J."/>
            <person name="Wisecaver J.H."/>
            <person name="Moore B.S."/>
        </authorList>
    </citation>
    <scope>NUCLEOTIDE SEQUENCE [LARGE SCALE GENOMIC DNA]</scope>
    <source>
        <strain evidence="2 3">12B1</strain>
    </source>
</reference>
<evidence type="ECO:0000313" key="2">
    <source>
        <dbReference type="EMBL" id="KAL1519004.1"/>
    </source>
</evidence>